<dbReference type="Proteomes" id="UP000828390">
    <property type="component" value="Unassembled WGS sequence"/>
</dbReference>
<comment type="similarity">
    <text evidence="1">Belongs to the UPF0046 family.</text>
</comment>
<dbReference type="GO" id="GO:0016787">
    <property type="term" value="F:hydrolase activity"/>
    <property type="evidence" value="ECO:0007669"/>
    <property type="project" value="InterPro"/>
</dbReference>
<evidence type="ECO:0000313" key="4">
    <source>
        <dbReference type="Proteomes" id="UP000828390"/>
    </source>
</evidence>
<dbReference type="OrthoDB" id="630188at2759"/>
<dbReference type="InterPro" id="IPR004843">
    <property type="entry name" value="Calcineurin-like_PHP"/>
</dbReference>
<dbReference type="InterPro" id="IPR029052">
    <property type="entry name" value="Metallo-depent_PP-like"/>
</dbReference>
<gene>
    <name evidence="3" type="ORF">DPMN_013763</name>
</gene>
<dbReference type="Gene3D" id="3.60.21.10">
    <property type="match status" value="1"/>
</dbReference>
<evidence type="ECO:0000256" key="1">
    <source>
        <dbReference type="ARBA" id="ARBA00007993"/>
    </source>
</evidence>
<dbReference type="Pfam" id="PF00149">
    <property type="entry name" value="Metallophos"/>
    <property type="match status" value="1"/>
</dbReference>
<sequence>MNLDFTVHKVGAVGAENANCVRIVHISDTHMRHAVYKKDLPPGDILIHSGDFCQYSIEAMFTRKSTLMREYVSEVNSFFSDLPYSHKILVAGNHEMCATKSDKALLEASLSSVTYLQDKSVTIEGLNIYGTPWTKNRWYSYADSFTKRQHGSLRKVWDNIPESTDVLVTHMPPFGILDLALKKFSLVRSMFSQSEELCSCGEQHPTRDHWGCHSLRTAVLDRIRPLVHLFGHTHECNAIVNVNGVTFSNAAMKLNPTINVIDVYKSRTIDVEGQ</sequence>
<dbReference type="PANTHER" id="PTHR12905">
    <property type="entry name" value="METALLOPHOSPHOESTERASE"/>
    <property type="match status" value="1"/>
</dbReference>
<name>A0A9D4N7Z1_DREPO</name>
<protein>
    <recommendedName>
        <fullName evidence="2">Calcineurin-like phosphoesterase domain-containing protein</fullName>
    </recommendedName>
</protein>
<dbReference type="PANTHER" id="PTHR12905:SF0">
    <property type="entry name" value="CALCINEURIN-LIKE PHOSPHOESTERASE DOMAIN-CONTAINING PROTEIN"/>
    <property type="match status" value="1"/>
</dbReference>
<dbReference type="InterPro" id="IPR051693">
    <property type="entry name" value="UPF0046_metallophosphoest"/>
</dbReference>
<dbReference type="SUPFAM" id="SSF56300">
    <property type="entry name" value="Metallo-dependent phosphatases"/>
    <property type="match status" value="1"/>
</dbReference>
<reference evidence="3" key="2">
    <citation type="submission" date="2020-11" db="EMBL/GenBank/DDBJ databases">
        <authorList>
            <person name="McCartney M.A."/>
            <person name="Auch B."/>
            <person name="Kono T."/>
            <person name="Mallez S."/>
            <person name="Becker A."/>
            <person name="Gohl D.M."/>
            <person name="Silverstein K.A.T."/>
            <person name="Koren S."/>
            <person name="Bechman K.B."/>
            <person name="Herman A."/>
            <person name="Abrahante J.E."/>
            <person name="Garbe J."/>
        </authorList>
    </citation>
    <scope>NUCLEOTIDE SEQUENCE</scope>
    <source>
        <strain evidence="3">Duluth1</strain>
        <tissue evidence="3">Whole animal</tissue>
    </source>
</reference>
<evidence type="ECO:0000259" key="2">
    <source>
        <dbReference type="Pfam" id="PF00149"/>
    </source>
</evidence>
<keyword evidence="4" id="KW-1185">Reference proteome</keyword>
<accession>A0A9D4N7Z1</accession>
<dbReference type="EMBL" id="JAIWYP010000001">
    <property type="protein sequence ID" value="KAH3889701.1"/>
    <property type="molecule type" value="Genomic_DNA"/>
</dbReference>
<reference evidence="3" key="1">
    <citation type="journal article" date="2019" name="bioRxiv">
        <title>The Genome of the Zebra Mussel, Dreissena polymorpha: A Resource for Invasive Species Research.</title>
        <authorList>
            <person name="McCartney M.A."/>
            <person name="Auch B."/>
            <person name="Kono T."/>
            <person name="Mallez S."/>
            <person name="Zhang Y."/>
            <person name="Obille A."/>
            <person name="Becker A."/>
            <person name="Abrahante J.E."/>
            <person name="Garbe J."/>
            <person name="Badalamenti J.P."/>
            <person name="Herman A."/>
            <person name="Mangelson H."/>
            <person name="Liachko I."/>
            <person name="Sullivan S."/>
            <person name="Sone E.D."/>
            <person name="Koren S."/>
            <person name="Silverstein K.A.T."/>
            <person name="Beckman K.B."/>
            <person name="Gohl D.M."/>
        </authorList>
    </citation>
    <scope>NUCLEOTIDE SEQUENCE</scope>
    <source>
        <strain evidence="3">Duluth1</strain>
        <tissue evidence="3">Whole animal</tissue>
    </source>
</reference>
<organism evidence="3 4">
    <name type="scientific">Dreissena polymorpha</name>
    <name type="common">Zebra mussel</name>
    <name type="synonym">Mytilus polymorpha</name>
    <dbReference type="NCBI Taxonomy" id="45954"/>
    <lineage>
        <taxon>Eukaryota</taxon>
        <taxon>Metazoa</taxon>
        <taxon>Spiralia</taxon>
        <taxon>Lophotrochozoa</taxon>
        <taxon>Mollusca</taxon>
        <taxon>Bivalvia</taxon>
        <taxon>Autobranchia</taxon>
        <taxon>Heteroconchia</taxon>
        <taxon>Euheterodonta</taxon>
        <taxon>Imparidentia</taxon>
        <taxon>Neoheterodontei</taxon>
        <taxon>Myida</taxon>
        <taxon>Dreissenoidea</taxon>
        <taxon>Dreissenidae</taxon>
        <taxon>Dreissena</taxon>
    </lineage>
</organism>
<feature type="domain" description="Calcineurin-like phosphoesterase" evidence="2">
    <location>
        <begin position="22"/>
        <end position="236"/>
    </location>
</feature>
<proteinExistence type="inferred from homology"/>
<dbReference type="AlphaFoldDB" id="A0A9D4N7Z1"/>
<evidence type="ECO:0000313" key="3">
    <source>
        <dbReference type="EMBL" id="KAH3889701.1"/>
    </source>
</evidence>
<comment type="caution">
    <text evidence="3">The sequence shown here is derived from an EMBL/GenBank/DDBJ whole genome shotgun (WGS) entry which is preliminary data.</text>
</comment>